<feature type="domain" description="N-acetyltransferase" evidence="1">
    <location>
        <begin position="10"/>
        <end position="171"/>
    </location>
</feature>
<keyword evidence="2" id="KW-0808">Transferase</keyword>
<dbReference type="InterPro" id="IPR016181">
    <property type="entry name" value="Acyl_CoA_acyltransferase"/>
</dbReference>
<dbReference type="EMBL" id="CP036289">
    <property type="protein sequence ID" value="QDU74988.1"/>
    <property type="molecule type" value="Genomic_DNA"/>
</dbReference>
<dbReference type="GO" id="GO:0008999">
    <property type="term" value="F:protein-N-terminal-alanine acetyltransferase activity"/>
    <property type="evidence" value="ECO:0007669"/>
    <property type="project" value="TreeGrafter"/>
</dbReference>
<dbReference type="KEGG" id="bvo:Pan97_20080"/>
<dbReference type="AlphaFoldDB" id="A0A518C6Y8"/>
<dbReference type="GO" id="GO:1990189">
    <property type="term" value="F:protein N-terminal-serine acetyltransferase activity"/>
    <property type="evidence" value="ECO:0007669"/>
    <property type="project" value="TreeGrafter"/>
</dbReference>
<keyword evidence="3" id="KW-1185">Reference proteome</keyword>
<accession>A0A518C6Y8</accession>
<dbReference type="Pfam" id="PF13302">
    <property type="entry name" value="Acetyltransf_3"/>
    <property type="match status" value="1"/>
</dbReference>
<dbReference type="PANTHER" id="PTHR43441">
    <property type="entry name" value="RIBOSOMAL-PROTEIN-SERINE ACETYLTRANSFERASE"/>
    <property type="match status" value="1"/>
</dbReference>
<proteinExistence type="predicted"/>
<dbReference type="OrthoDB" id="9784707at2"/>
<dbReference type="SUPFAM" id="SSF55729">
    <property type="entry name" value="Acyl-CoA N-acyltransferases (Nat)"/>
    <property type="match status" value="1"/>
</dbReference>
<gene>
    <name evidence="2" type="primary">ydaF</name>
    <name evidence="2" type="ORF">Pan97_20080</name>
</gene>
<dbReference type="RefSeq" id="WP_144972020.1">
    <property type="nucleotide sequence ID" value="NZ_CP036289.1"/>
</dbReference>
<reference evidence="3" key="1">
    <citation type="submission" date="2019-02" db="EMBL/GenBank/DDBJ databases">
        <title>Deep-cultivation of Planctomycetes and their phenomic and genomic characterization uncovers novel biology.</title>
        <authorList>
            <person name="Wiegand S."/>
            <person name="Jogler M."/>
            <person name="Boedeker C."/>
            <person name="Pinto D."/>
            <person name="Vollmers J."/>
            <person name="Rivas-Marin E."/>
            <person name="Kohn T."/>
            <person name="Peeters S.H."/>
            <person name="Heuer A."/>
            <person name="Rast P."/>
            <person name="Oberbeckmann S."/>
            <person name="Bunk B."/>
            <person name="Jeske O."/>
            <person name="Meyerdierks A."/>
            <person name="Storesund J.E."/>
            <person name="Kallscheuer N."/>
            <person name="Luecker S."/>
            <person name="Lage O.M."/>
            <person name="Pohl T."/>
            <person name="Merkel B.J."/>
            <person name="Hornburger P."/>
            <person name="Mueller R.-W."/>
            <person name="Bruemmer F."/>
            <person name="Labrenz M."/>
            <person name="Spormann A.M."/>
            <person name="Op den Camp H."/>
            <person name="Overmann J."/>
            <person name="Amann R."/>
            <person name="Jetten M.S.M."/>
            <person name="Mascher T."/>
            <person name="Medema M.H."/>
            <person name="Devos D.P."/>
            <person name="Kaster A.-K."/>
            <person name="Ovreas L."/>
            <person name="Rohde M."/>
            <person name="Galperin M.Y."/>
            <person name="Jogler C."/>
        </authorList>
    </citation>
    <scope>NUCLEOTIDE SEQUENCE [LARGE SCALE GENOMIC DNA]</scope>
    <source>
        <strain evidence="3">Pan97</strain>
    </source>
</reference>
<sequence>MFSYHLEPNLRLELLAPRHAQEIFEVVDANREHLRPRMPWVESTQSVANVEAFIATTLQQLAGNSGFQTAIRAGQEIVGVIGMHKIDWQNKSTSLGYWLAQKAQGQGIMTKACAAYISHSFTQLGLHRVEIRCATENTKSRAIPQRLGFTIEGTIREAEAIDGRYLSHVVYGLLSSEWQKTLSQA</sequence>
<dbReference type="GO" id="GO:0005737">
    <property type="term" value="C:cytoplasm"/>
    <property type="evidence" value="ECO:0007669"/>
    <property type="project" value="TreeGrafter"/>
</dbReference>
<dbReference type="InterPro" id="IPR051908">
    <property type="entry name" value="Ribosomal_N-acetyltransferase"/>
</dbReference>
<name>A0A518C6Y8_9BACT</name>
<keyword evidence="2" id="KW-0012">Acyltransferase</keyword>
<evidence type="ECO:0000259" key="1">
    <source>
        <dbReference type="PROSITE" id="PS51186"/>
    </source>
</evidence>
<dbReference type="PANTHER" id="PTHR43441:SF12">
    <property type="entry name" value="RIBOSOMAL N-ACETYLTRANSFERASE YDAF-RELATED"/>
    <property type="match status" value="1"/>
</dbReference>
<dbReference type="PROSITE" id="PS51186">
    <property type="entry name" value="GNAT"/>
    <property type="match status" value="1"/>
</dbReference>
<dbReference type="Proteomes" id="UP000318626">
    <property type="component" value="Chromosome"/>
</dbReference>
<dbReference type="Gene3D" id="3.40.630.30">
    <property type="match status" value="1"/>
</dbReference>
<protein>
    <submittedName>
        <fullName evidence="2">Ribosomal N-acetyltransferase YdaF</fullName>
        <ecNumber evidence="2">2.3.1.-</ecNumber>
    </submittedName>
</protein>
<organism evidence="2 3">
    <name type="scientific">Bremerella volcania</name>
    <dbReference type="NCBI Taxonomy" id="2527984"/>
    <lineage>
        <taxon>Bacteria</taxon>
        <taxon>Pseudomonadati</taxon>
        <taxon>Planctomycetota</taxon>
        <taxon>Planctomycetia</taxon>
        <taxon>Pirellulales</taxon>
        <taxon>Pirellulaceae</taxon>
        <taxon>Bremerella</taxon>
    </lineage>
</organism>
<dbReference type="EC" id="2.3.1.-" evidence="2"/>
<evidence type="ECO:0000313" key="2">
    <source>
        <dbReference type="EMBL" id="QDU74988.1"/>
    </source>
</evidence>
<evidence type="ECO:0000313" key="3">
    <source>
        <dbReference type="Proteomes" id="UP000318626"/>
    </source>
</evidence>
<dbReference type="InterPro" id="IPR000182">
    <property type="entry name" value="GNAT_dom"/>
</dbReference>